<feature type="transmembrane region" description="Helical" evidence="1">
    <location>
        <begin position="112"/>
        <end position="132"/>
    </location>
</feature>
<keyword evidence="1" id="KW-1133">Transmembrane helix</keyword>
<evidence type="ECO:0000313" key="3">
    <source>
        <dbReference type="Proteomes" id="UP001497516"/>
    </source>
</evidence>
<evidence type="ECO:0000313" key="2">
    <source>
        <dbReference type="EMBL" id="CAL1361542.1"/>
    </source>
</evidence>
<dbReference type="Proteomes" id="UP001497516">
    <property type="component" value="Chromosome 10"/>
</dbReference>
<sequence length="133" mass="15820">MVGASLFHLKFVLDLDANCFFKPFSFFMWYHPWEKIKNSFCFTFVILHNFFLNPFLLFFFQHGLEGKSPSNFFDVIILNFLTHALLFKAQCGIWEGVVGYDRTFLIMIITRALRDNFCLLHNVFVAFIFVFLF</sequence>
<keyword evidence="3" id="KW-1185">Reference proteome</keyword>
<keyword evidence="1" id="KW-0472">Membrane</keyword>
<feature type="transmembrane region" description="Helical" evidence="1">
    <location>
        <begin position="40"/>
        <end position="60"/>
    </location>
</feature>
<reference evidence="2 3" key="1">
    <citation type="submission" date="2024-04" db="EMBL/GenBank/DDBJ databases">
        <authorList>
            <person name="Fracassetti M."/>
        </authorList>
    </citation>
    <scope>NUCLEOTIDE SEQUENCE [LARGE SCALE GENOMIC DNA]</scope>
</reference>
<name>A0AAV2CYC1_9ROSI</name>
<accession>A0AAV2CYC1</accession>
<keyword evidence="1" id="KW-0812">Transmembrane</keyword>
<evidence type="ECO:0000256" key="1">
    <source>
        <dbReference type="SAM" id="Phobius"/>
    </source>
</evidence>
<proteinExistence type="predicted"/>
<protein>
    <submittedName>
        <fullName evidence="2">Uncharacterized protein</fullName>
    </submittedName>
</protein>
<gene>
    <name evidence="2" type="ORF">LTRI10_LOCUS8912</name>
</gene>
<organism evidence="2 3">
    <name type="scientific">Linum trigynum</name>
    <dbReference type="NCBI Taxonomy" id="586398"/>
    <lineage>
        <taxon>Eukaryota</taxon>
        <taxon>Viridiplantae</taxon>
        <taxon>Streptophyta</taxon>
        <taxon>Embryophyta</taxon>
        <taxon>Tracheophyta</taxon>
        <taxon>Spermatophyta</taxon>
        <taxon>Magnoliopsida</taxon>
        <taxon>eudicotyledons</taxon>
        <taxon>Gunneridae</taxon>
        <taxon>Pentapetalae</taxon>
        <taxon>rosids</taxon>
        <taxon>fabids</taxon>
        <taxon>Malpighiales</taxon>
        <taxon>Linaceae</taxon>
        <taxon>Linum</taxon>
    </lineage>
</organism>
<dbReference type="EMBL" id="OZ034814">
    <property type="protein sequence ID" value="CAL1361542.1"/>
    <property type="molecule type" value="Genomic_DNA"/>
</dbReference>
<feature type="transmembrane region" description="Helical" evidence="1">
    <location>
        <begin position="72"/>
        <end position="91"/>
    </location>
</feature>
<dbReference type="AlphaFoldDB" id="A0AAV2CYC1"/>